<dbReference type="PANTHER" id="PTHR43649">
    <property type="entry name" value="ARABINOSE-BINDING PROTEIN-RELATED"/>
    <property type="match status" value="1"/>
</dbReference>
<evidence type="ECO:0000256" key="2">
    <source>
        <dbReference type="ARBA" id="ARBA00022729"/>
    </source>
</evidence>
<comment type="caution">
    <text evidence="6">The sequence shown here is derived from an EMBL/GenBank/DDBJ whole genome shotgun (WGS) entry which is preliminary data.</text>
</comment>
<name>A0A4Q9DIA5_9BACL</name>
<dbReference type="OrthoDB" id="9787283at2"/>
<evidence type="ECO:0000256" key="4">
    <source>
        <dbReference type="ARBA" id="ARBA00023139"/>
    </source>
</evidence>
<dbReference type="EMBL" id="SIRE01000033">
    <property type="protein sequence ID" value="TBL70331.1"/>
    <property type="molecule type" value="Genomic_DNA"/>
</dbReference>
<keyword evidence="5" id="KW-0449">Lipoprotein</keyword>
<keyword evidence="7" id="KW-1185">Reference proteome</keyword>
<gene>
    <name evidence="6" type="ORF">EYB31_34010</name>
</gene>
<evidence type="ECO:0000256" key="5">
    <source>
        <dbReference type="ARBA" id="ARBA00023288"/>
    </source>
</evidence>
<dbReference type="InterPro" id="IPR006059">
    <property type="entry name" value="SBP"/>
</dbReference>
<dbReference type="InterPro" id="IPR050490">
    <property type="entry name" value="Bact_solute-bd_prot1"/>
</dbReference>
<keyword evidence="2" id="KW-0732">Signal</keyword>
<accession>A0A4Q9DIA5</accession>
<protein>
    <submittedName>
        <fullName evidence="6">Extracellular solute-binding protein</fullName>
    </submittedName>
</protein>
<dbReference type="Gene3D" id="3.40.190.10">
    <property type="entry name" value="Periplasmic binding protein-like II"/>
    <property type="match status" value="2"/>
</dbReference>
<evidence type="ECO:0000313" key="7">
    <source>
        <dbReference type="Proteomes" id="UP000293142"/>
    </source>
</evidence>
<evidence type="ECO:0000256" key="3">
    <source>
        <dbReference type="ARBA" id="ARBA00023136"/>
    </source>
</evidence>
<keyword evidence="3" id="KW-0472">Membrane</keyword>
<dbReference type="Proteomes" id="UP000293142">
    <property type="component" value="Unassembled WGS sequence"/>
</dbReference>
<organism evidence="6 7">
    <name type="scientific">Paenibacillus thalictri</name>
    <dbReference type="NCBI Taxonomy" id="2527873"/>
    <lineage>
        <taxon>Bacteria</taxon>
        <taxon>Bacillati</taxon>
        <taxon>Bacillota</taxon>
        <taxon>Bacilli</taxon>
        <taxon>Bacillales</taxon>
        <taxon>Paenibacillaceae</taxon>
        <taxon>Paenibacillus</taxon>
    </lineage>
</organism>
<keyword evidence="4" id="KW-0564">Palmitate</keyword>
<dbReference type="Pfam" id="PF13416">
    <property type="entry name" value="SBP_bac_8"/>
    <property type="match status" value="1"/>
</dbReference>
<dbReference type="SUPFAM" id="SSF53850">
    <property type="entry name" value="Periplasmic binding protein-like II"/>
    <property type="match status" value="1"/>
</dbReference>
<sequence>MNHNMLHFNREAFTIMNRKESGKKAVALSAMLLSATLVVTACGGGGAVKEEPSVRGAAPAANDVKPTEISILSIFYQKEPPAADNIILKEVEKRTNTKLNITWVTPNNFSEKVNVTLASGDMPDLMLVTDTGNAAFRNMAKQGAFWDLTEMIKPYPNLMKFPKITYDNLNIDGKLYGIPRVRPTEGNAQPLLRADWLTKLNLTMPETTDDLYKVMKAFKENAPDGQKDTVGMSGYVNANDMGQFSFIESVFTGANGKYRVKDGKLTDVTLEPEMKAMLEWFRKAYSEGLIPQDFALLKHNQAKDLVAAGKAGIFADKPNQEPNFNKDIKSMNPGTNPDMQWVPFMSGTLGKMAATGTGHFGMFVIPKKVPEAKVKKLLEFMNYGDSDEGHELANYGLENEHFKLENGNYVLTEKAANDPSFQFMQNIFMKFDKYANVATVGLSPEQISRDKKLIDKASEVGVPSPVSSLVSETNNKLGADYAKKIQDLKTKVIMNKASMEDWDKFVGELKVDKNYMKILDEFNEAYRAKIGMK</sequence>
<keyword evidence="1" id="KW-1003">Cell membrane</keyword>
<dbReference type="AlphaFoldDB" id="A0A4Q9DIA5"/>
<reference evidence="6 7" key="1">
    <citation type="submission" date="2019-02" db="EMBL/GenBank/DDBJ databases">
        <title>Paenibacillus sp. nov., isolated from surface-sterilized tissue of Thalictrum simplex L.</title>
        <authorList>
            <person name="Tuo L."/>
        </authorList>
    </citation>
    <scope>NUCLEOTIDE SEQUENCE [LARGE SCALE GENOMIC DNA]</scope>
    <source>
        <strain evidence="6 7">N2SHLJ1</strain>
    </source>
</reference>
<dbReference type="CDD" id="cd13580">
    <property type="entry name" value="PBP2_AlgQ_like_1"/>
    <property type="match status" value="1"/>
</dbReference>
<proteinExistence type="predicted"/>
<evidence type="ECO:0000256" key="1">
    <source>
        <dbReference type="ARBA" id="ARBA00022475"/>
    </source>
</evidence>
<evidence type="ECO:0000313" key="6">
    <source>
        <dbReference type="EMBL" id="TBL70331.1"/>
    </source>
</evidence>
<dbReference type="PANTHER" id="PTHR43649:SF33">
    <property type="entry name" value="POLYGALACTURONAN_RHAMNOGALACTURONAN-BINDING PROTEIN YTCQ"/>
    <property type="match status" value="1"/>
</dbReference>